<geneLocation type="mitochondrion" evidence="4"/>
<proteinExistence type="inferred from homology"/>
<dbReference type="GO" id="GO:0003735">
    <property type="term" value="F:structural constituent of ribosome"/>
    <property type="evidence" value="ECO:0007669"/>
    <property type="project" value="InterPro"/>
</dbReference>
<sequence>MNQIIIYVILSSNNTILVGSDFEGKVLFFFSGGSIGYKGARRSSQTAAAFVIKRVVDKLLELKVLSVVICFKGFNKVRNSIVQNVSKFGIEVSSLVDLTTIPHNGCKPTKRRRL</sequence>
<evidence type="ECO:0000256" key="3">
    <source>
        <dbReference type="ARBA" id="ARBA00023274"/>
    </source>
</evidence>
<dbReference type="AlphaFoldDB" id="A0A7H0WBC6"/>
<dbReference type="Gene3D" id="3.30.420.80">
    <property type="entry name" value="Ribosomal protein S11"/>
    <property type="match status" value="1"/>
</dbReference>
<dbReference type="InterPro" id="IPR036967">
    <property type="entry name" value="Ribosomal_uS11_sf"/>
</dbReference>
<dbReference type="PIRSF" id="PIRSF002131">
    <property type="entry name" value="Ribosomal_S11"/>
    <property type="match status" value="1"/>
</dbReference>
<dbReference type="EMBL" id="MT270118">
    <property type="protein sequence ID" value="QNR39855.1"/>
    <property type="molecule type" value="Genomic_DNA"/>
</dbReference>
<evidence type="ECO:0000256" key="2">
    <source>
        <dbReference type="ARBA" id="ARBA00022980"/>
    </source>
</evidence>
<dbReference type="GO" id="GO:1990904">
    <property type="term" value="C:ribonucleoprotein complex"/>
    <property type="evidence" value="ECO:0007669"/>
    <property type="project" value="UniProtKB-KW"/>
</dbReference>
<dbReference type="PANTHER" id="PTHR11759">
    <property type="entry name" value="40S RIBOSOMAL PROTEIN S14/30S RIBOSOMAL PROTEIN S11"/>
    <property type="match status" value="1"/>
</dbReference>
<dbReference type="GO" id="GO:0006412">
    <property type="term" value="P:translation"/>
    <property type="evidence" value="ECO:0007669"/>
    <property type="project" value="InterPro"/>
</dbReference>
<protein>
    <submittedName>
        <fullName evidence="4">30S ribosomal protein S11</fullName>
    </submittedName>
</protein>
<dbReference type="InterPro" id="IPR001971">
    <property type="entry name" value="Ribosomal_uS11"/>
</dbReference>
<dbReference type="SUPFAM" id="SSF53137">
    <property type="entry name" value="Translational machinery components"/>
    <property type="match status" value="1"/>
</dbReference>
<comment type="similarity">
    <text evidence="1">Belongs to the universal ribosomal protein uS11 family.</text>
</comment>
<dbReference type="Pfam" id="PF00411">
    <property type="entry name" value="Ribosomal_S11"/>
    <property type="match status" value="1"/>
</dbReference>
<dbReference type="GeneID" id="63062182"/>
<keyword evidence="2 4" id="KW-0689">Ribosomal protein</keyword>
<evidence type="ECO:0000313" key="4">
    <source>
        <dbReference type="EMBL" id="QNR39855.1"/>
    </source>
</evidence>
<keyword evidence="3" id="KW-0687">Ribonucleoprotein</keyword>
<gene>
    <name evidence="4" type="primary">rps11</name>
    <name evidence="4" type="ORF">CDCA_ACUF019_021</name>
</gene>
<dbReference type="GO" id="GO:0005840">
    <property type="term" value="C:ribosome"/>
    <property type="evidence" value="ECO:0007669"/>
    <property type="project" value="UniProtKB-KW"/>
</dbReference>
<name>A0A7H0WBC6_CYACA</name>
<dbReference type="RefSeq" id="YP_010007666.1">
    <property type="nucleotide sequence ID" value="NC_053320.1"/>
</dbReference>
<keyword evidence="4" id="KW-0496">Mitochondrion</keyword>
<reference evidence="4" key="1">
    <citation type="journal article" date="2020" name="BMC Evol. Biol.">
        <title>Potential causes and consequences of rapid mitochondrial genome evolution in thermoacidophilic Galdieria (Rhodophyta).</title>
        <authorList>
            <person name="Cho C.H."/>
            <person name="Park S.I."/>
            <person name="Ciniglia C."/>
            <person name="Yang E.C."/>
            <person name="Graf L."/>
            <person name="Bhattacharya D."/>
            <person name="Yoon H.S."/>
        </authorList>
    </citation>
    <scope>NUCLEOTIDE SEQUENCE</scope>
    <source>
        <strain evidence="4">ACUF 019</strain>
    </source>
</reference>
<accession>A0A7H0WBC6</accession>
<evidence type="ECO:0000256" key="1">
    <source>
        <dbReference type="ARBA" id="ARBA00006194"/>
    </source>
</evidence>
<dbReference type="HAMAP" id="MF_01310">
    <property type="entry name" value="Ribosomal_uS11"/>
    <property type="match status" value="1"/>
</dbReference>
<organism evidence="4">
    <name type="scientific">Cyanidium caldarium</name>
    <name type="common">Red alga</name>
    <dbReference type="NCBI Taxonomy" id="2771"/>
    <lineage>
        <taxon>Eukaryota</taxon>
        <taxon>Rhodophyta</taxon>
        <taxon>Bangiophyceae</taxon>
        <taxon>Cyanidiales</taxon>
        <taxon>Cyanidiaceae</taxon>
        <taxon>Cyanidium</taxon>
    </lineage>
</organism>